<dbReference type="Proteomes" id="UP000805193">
    <property type="component" value="Unassembled WGS sequence"/>
</dbReference>
<evidence type="ECO:0000313" key="2">
    <source>
        <dbReference type="Proteomes" id="UP000805193"/>
    </source>
</evidence>
<protein>
    <submittedName>
        <fullName evidence="1">Uncharacterized protein</fullName>
    </submittedName>
</protein>
<name>A0AC60PJX8_IXOPE</name>
<accession>A0AC60PJX8</accession>
<comment type="caution">
    <text evidence="1">The sequence shown here is derived from an EMBL/GenBank/DDBJ whole genome shotgun (WGS) entry which is preliminary data.</text>
</comment>
<gene>
    <name evidence="1" type="ORF">HPB47_003439</name>
</gene>
<dbReference type="EMBL" id="JABSTQ010010497">
    <property type="protein sequence ID" value="KAG0420542.1"/>
    <property type="molecule type" value="Genomic_DNA"/>
</dbReference>
<keyword evidence="2" id="KW-1185">Reference proteome</keyword>
<proteinExistence type="predicted"/>
<reference evidence="1 2" key="1">
    <citation type="journal article" date="2020" name="Cell">
        <title>Large-Scale Comparative Analyses of Tick Genomes Elucidate Their Genetic Diversity and Vector Capacities.</title>
        <authorList>
            <consortium name="Tick Genome and Microbiome Consortium (TIGMIC)"/>
            <person name="Jia N."/>
            <person name="Wang J."/>
            <person name="Shi W."/>
            <person name="Du L."/>
            <person name="Sun Y."/>
            <person name="Zhan W."/>
            <person name="Jiang J.F."/>
            <person name="Wang Q."/>
            <person name="Zhang B."/>
            <person name="Ji P."/>
            <person name="Bell-Sakyi L."/>
            <person name="Cui X.M."/>
            <person name="Yuan T.T."/>
            <person name="Jiang B.G."/>
            <person name="Yang W.F."/>
            <person name="Lam T.T."/>
            <person name="Chang Q.C."/>
            <person name="Ding S.J."/>
            <person name="Wang X.J."/>
            <person name="Zhu J.G."/>
            <person name="Ruan X.D."/>
            <person name="Zhao L."/>
            <person name="Wei J.T."/>
            <person name="Ye R.Z."/>
            <person name="Que T.C."/>
            <person name="Du C.H."/>
            <person name="Zhou Y.H."/>
            <person name="Cheng J.X."/>
            <person name="Dai P.F."/>
            <person name="Guo W.B."/>
            <person name="Han X.H."/>
            <person name="Huang E.J."/>
            <person name="Li L.F."/>
            <person name="Wei W."/>
            <person name="Gao Y.C."/>
            <person name="Liu J.Z."/>
            <person name="Shao H.Z."/>
            <person name="Wang X."/>
            <person name="Wang C.C."/>
            <person name="Yang T.C."/>
            <person name="Huo Q.B."/>
            <person name="Li W."/>
            <person name="Chen H.Y."/>
            <person name="Chen S.E."/>
            <person name="Zhou L.G."/>
            <person name="Ni X.B."/>
            <person name="Tian J.H."/>
            <person name="Sheng Y."/>
            <person name="Liu T."/>
            <person name="Pan Y.S."/>
            <person name="Xia L.Y."/>
            <person name="Li J."/>
            <person name="Zhao F."/>
            <person name="Cao W.C."/>
        </authorList>
    </citation>
    <scope>NUCLEOTIDE SEQUENCE [LARGE SCALE GENOMIC DNA]</scope>
    <source>
        <strain evidence="1">Iper-2018</strain>
    </source>
</reference>
<evidence type="ECO:0000313" key="1">
    <source>
        <dbReference type="EMBL" id="KAG0420542.1"/>
    </source>
</evidence>
<organism evidence="1 2">
    <name type="scientific">Ixodes persulcatus</name>
    <name type="common">Taiga tick</name>
    <dbReference type="NCBI Taxonomy" id="34615"/>
    <lineage>
        <taxon>Eukaryota</taxon>
        <taxon>Metazoa</taxon>
        <taxon>Ecdysozoa</taxon>
        <taxon>Arthropoda</taxon>
        <taxon>Chelicerata</taxon>
        <taxon>Arachnida</taxon>
        <taxon>Acari</taxon>
        <taxon>Parasitiformes</taxon>
        <taxon>Ixodida</taxon>
        <taxon>Ixodoidea</taxon>
        <taxon>Ixodidae</taxon>
        <taxon>Ixodinae</taxon>
        <taxon>Ixodes</taxon>
    </lineage>
</organism>
<sequence length="1112" mass="121943">MAAQTAGKKNMAPKKKGRHLGPPGDQSRRETSNTTKPAPPTGSAGKRPSTDSPPHGGLEKRAAETRGKTGSWVDAVKNGNQAPRNGAPHHKGGESGLSRGFAATEARFTAFENRFPMMVNAISKLQETIPAMIAQQIAHSQRPSRRPGDPYRDVDTTLAKLCKVGDQVGRMIRRVSNKRGGLRCKDALRLAHAFVTSRVLYSTPYLHLRKFDKTALEVLLRKMYKRALDLPMNTSNQRLMGLGMRRQMGARPGTTTRTEPRPKRIWCVMHPVFPPQPTKALIFDVSCPPGASVDPFFDAATGIVGTAELFSVQHLRASNFQLSVTSSSAMSRIVNAGALSIVTVKTCLLLPVYVKSEALATALVPYGNVPDIRFVVYQDHPTLRTGTRYIRMEMKEATPVPNFLRVSGHRATFDYRGPRHVCRRCQREGHIKAACNVPYCTHCATFGHDSAGCAAGCGRCGAAHATVDCTQRRTCRVPSRVKRTRNRSRKRTPATPVAFFEQPPTSSPPTRASQPFTRISPALPEIFYPTTATMSCTGSSQVDQRQEPQENTSYAGSLFRTTTLLGPPHARIATVHAHQSRATRVTLICQSTQPASACAIERQMRSHLYDSTYSSLAGQSLDEFPALASTPRDEPPANPLPAALNAPAPTPAVSPTEPVVPSPSESIETTSPELDATTPQPTPATAMAMGEDSNAPAAMLSNVPATTILNNGKTSVPLPSSSRSEEMPVQLESPTAPQFLSSPSLNWSDLTEGSDEERLVIHETAGDTAKGVLTLNVQGLRSATKQVEVLQLARTNLNVHLLDARHCVVLGDFNCVVDSRRDLRGLGYGRSTWNARELRRLIGHFDLVDCWTLLHGATFERTWQHETLASAVQACGAVDFPLTIGHISDHWPVLAELCLAPSTGHQRFWRLDSRVLWDPTSRDRRKEVLRRSLLGVTPDPANRDHLLETWRVACVAEGRALRQWQVEELRDTSLRIRIVRRGGAGTPLVRGYLSQLLDRHQRLLRASTTAATVLQGRGGPSFHPEVLRYTHRTQVKERRVPPFPVPPLTPPPGQPSVPNFSSHFEALATSESTIDRVTLATHPFFTTSPKFYPPLAISCSSLPMQRRFTTPS</sequence>